<dbReference type="SUPFAM" id="SSF54160">
    <property type="entry name" value="Chromo domain-like"/>
    <property type="match status" value="1"/>
</dbReference>
<dbReference type="HOGENOM" id="CLU_2096520_0_0_1"/>
<dbReference type="KEGG" id="npa:UCRNP2_654"/>
<gene>
    <name evidence="3" type="ORF">UCRNP2_654</name>
</gene>
<reference evidence="4" key="1">
    <citation type="journal article" date="2013" name="Genome Announc.">
        <title>Draft genome sequence of Neofusicoccum parvum isolate UCR-NP2, a fungal vascular pathogen associated with grapevine cankers.</title>
        <authorList>
            <person name="Blanco-Ulate B."/>
            <person name="Rolshausen P."/>
            <person name="Cantu D."/>
        </authorList>
    </citation>
    <scope>NUCLEOTIDE SEQUENCE [LARGE SCALE GENOMIC DNA]</scope>
    <source>
        <strain evidence="4">UCR-NP2</strain>
    </source>
</reference>
<name>R1GLJ6_BOTPV</name>
<organism evidence="3 4">
    <name type="scientific">Botryosphaeria parva (strain UCR-NP2)</name>
    <name type="common">Grapevine canker fungus</name>
    <name type="synonym">Neofusicoccum parvum</name>
    <dbReference type="NCBI Taxonomy" id="1287680"/>
    <lineage>
        <taxon>Eukaryota</taxon>
        <taxon>Fungi</taxon>
        <taxon>Dikarya</taxon>
        <taxon>Ascomycota</taxon>
        <taxon>Pezizomycotina</taxon>
        <taxon>Dothideomycetes</taxon>
        <taxon>Dothideomycetes incertae sedis</taxon>
        <taxon>Botryosphaeriales</taxon>
        <taxon>Botryosphaeriaceae</taxon>
        <taxon>Neofusicoccum</taxon>
    </lineage>
</organism>
<proteinExistence type="predicted"/>
<evidence type="ECO:0000313" key="3">
    <source>
        <dbReference type="EMBL" id="EOD52550.1"/>
    </source>
</evidence>
<evidence type="ECO:0000256" key="1">
    <source>
        <dbReference type="ARBA" id="ARBA00011353"/>
    </source>
</evidence>
<feature type="compositionally biased region" description="Polar residues" evidence="2">
    <location>
        <begin position="68"/>
        <end position="78"/>
    </location>
</feature>
<feature type="region of interest" description="Disordered" evidence="2">
    <location>
        <begin position="59"/>
        <end position="81"/>
    </location>
</feature>
<dbReference type="Proteomes" id="UP000013521">
    <property type="component" value="Unassembled WGS sequence"/>
</dbReference>
<evidence type="ECO:0000313" key="4">
    <source>
        <dbReference type="Proteomes" id="UP000013521"/>
    </source>
</evidence>
<dbReference type="Gene3D" id="2.40.50.40">
    <property type="match status" value="1"/>
</dbReference>
<dbReference type="OrthoDB" id="3647690at2759"/>
<dbReference type="InterPro" id="IPR016197">
    <property type="entry name" value="Chromo-like_dom_sf"/>
</dbReference>
<evidence type="ECO:0000256" key="2">
    <source>
        <dbReference type="SAM" id="MobiDB-lite"/>
    </source>
</evidence>
<dbReference type="EMBL" id="KB915724">
    <property type="protein sequence ID" value="EOD52550.1"/>
    <property type="molecule type" value="Genomic_DNA"/>
</dbReference>
<dbReference type="AlphaFoldDB" id="R1GLJ6"/>
<comment type="subunit">
    <text evidence="1">Component of the NuA4 histone acetyltransferase complex.</text>
</comment>
<sequence length="116" mass="12952">MPAPDTSWFAAKRIIDERGSGTKRKFLVDWEDDIVTGERFTPSWEPKKNLTEALFEEWTAEKPKRDSQPSPNRKSSQHFGDARILTPAAAHVSTSKFVSVLALLSAAFSPSRVCTS</sequence>
<protein>
    <submittedName>
        <fullName evidence="3">Putative hda1 complex protein</fullName>
    </submittedName>
</protein>
<accession>R1GLJ6</accession>